<keyword evidence="3" id="KW-0347">Helicase</keyword>
<keyword evidence="3" id="KW-0547">Nucleotide-binding</keyword>
<dbReference type="Gene3D" id="3.40.50.300">
    <property type="entry name" value="P-loop containing nucleotide triphosphate hydrolases"/>
    <property type="match status" value="1"/>
</dbReference>
<evidence type="ECO:0000256" key="1">
    <source>
        <dbReference type="SAM" id="Coils"/>
    </source>
</evidence>
<evidence type="ECO:0000259" key="2">
    <source>
        <dbReference type="PROSITE" id="PS51194"/>
    </source>
</evidence>
<dbReference type="RefSeq" id="WP_091245085.1">
    <property type="nucleotide sequence ID" value="NZ_FMCU01000005.1"/>
</dbReference>
<dbReference type="GO" id="GO:0004386">
    <property type="term" value="F:helicase activity"/>
    <property type="evidence" value="ECO:0007669"/>
    <property type="project" value="UniProtKB-KW"/>
</dbReference>
<dbReference type="CDD" id="cd18785">
    <property type="entry name" value="SF2_C"/>
    <property type="match status" value="1"/>
</dbReference>
<gene>
    <name evidence="3" type="ORF">GA0070216_105383</name>
</gene>
<accession>A0A1C4Y547</accession>
<evidence type="ECO:0000313" key="4">
    <source>
        <dbReference type="Proteomes" id="UP000198797"/>
    </source>
</evidence>
<reference evidence="4" key="1">
    <citation type="submission" date="2016-06" db="EMBL/GenBank/DDBJ databases">
        <authorList>
            <person name="Varghese N."/>
            <person name="Submissions Spin"/>
        </authorList>
    </citation>
    <scope>NUCLEOTIDE SEQUENCE [LARGE SCALE GENOMIC DNA]</scope>
    <source>
        <strain evidence="4">DSM 44100</strain>
    </source>
</reference>
<name>A0A1C4Y547_9ACTN</name>
<keyword evidence="3" id="KW-0378">Hydrolase</keyword>
<dbReference type="SUPFAM" id="SSF52540">
    <property type="entry name" value="P-loop containing nucleoside triphosphate hydrolases"/>
    <property type="match status" value="1"/>
</dbReference>
<organism evidence="3 4">
    <name type="scientific">Micromonospora matsumotoense</name>
    <dbReference type="NCBI Taxonomy" id="121616"/>
    <lineage>
        <taxon>Bacteria</taxon>
        <taxon>Bacillati</taxon>
        <taxon>Actinomycetota</taxon>
        <taxon>Actinomycetes</taxon>
        <taxon>Micromonosporales</taxon>
        <taxon>Micromonosporaceae</taxon>
        <taxon>Micromonospora</taxon>
    </lineage>
</organism>
<dbReference type="InterPro" id="IPR001650">
    <property type="entry name" value="Helicase_C-like"/>
</dbReference>
<sequence length="1021" mass="113743">MSDYKELFVRWLDKRVTHAGLGTDDTHSSVDPAGVFWLGRLASEQEVVSDNRRDRRMDPCSVGMRIKPAGAGPWRFRVWVKAYGWNLVTAGSKDGAVPEQWRKSDVARASVDVTVYRDGRPPKVGEDGSDILTAALRRAGIGTATAEVQVVDESWRGSPELIVTVVNTTPKSEGPRGERHLFEVELAVQGLSTVPFVLESLPDSFRYEREMPALGINCGVEVRRGALITRDTIVVSTRRPEFWFGHTAVDRLDLSFEGLSEDPLPRLRQLVDGFAKWGAHAWSPQALREMRGVGPAWTPEMLTAAEDGRAAYEAELDRLRRGVAALESSPQLLRAYRLMNEAMGRTAARRGIPRWRPFQVGFLLGVLPSLVEGRRDWNMVEIVWFATGGGKTETYLALLVLAVFYDRLRGKHSGITAWSRFPLRLLSLQQTQRFADALGTAELVRREHRLPGDPIALGYYVGKASTPNEIPVEPTKDNPVDIEDDTMPERYNVLLRCPFCAAGGTSTRFNRRLWRLEHVCAEADCPSGGEALPLFVVDSEIYRFLPSVVIGTLDKAALISMQAAMRGFIHGPAGRCRRSGHGFTYAKRGSRPSGCLVPGCKESADIVKPHERAMFAPSLRLQDELHLLRDSLGAVDSHYESILDDLQVKNTGTDAPKIIASSATLAGYERQTRTLYGREGRVFPALGPSVHESFWSKSTDLALRRYVAVWPRGVTLEWVSDRTITVLQQSVRRLLTEPEVVCAQAGIDPSHADELLRLYGTNVIYGNTVKDVEAARRSMGAQVPVEPLNTVSLTGQTPFDEVRSAIATLADPPADFGERVHVVTASSMFSHGVDIDRLNVMTVLGVPLTTAEFIQTTARVGRSHPGLVYVLHKIGRERDAGVYSHFQAFVEHGDRLVEPVPVTRSSRKVLDLTSIAAIEARRLFFHEPRSERTRLTTTDLLREYHSTVLTTVDDETKALREMLGIRDDEHLLDDDLRRVVEVYFTKLNDLGLGAKWPHDLLHRRPMTSLRDVETQIPISDD</sequence>
<dbReference type="OrthoDB" id="713315at2"/>
<feature type="coiled-coil region" evidence="1">
    <location>
        <begin position="302"/>
        <end position="329"/>
    </location>
</feature>
<dbReference type="PROSITE" id="PS51194">
    <property type="entry name" value="HELICASE_CTER"/>
    <property type="match status" value="1"/>
</dbReference>
<dbReference type="Proteomes" id="UP000198797">
    <property type="component" value="Unassembled WGS sequence"/>
</dbReference>
<protein>
    <submittedName>
        <fullName evidence="3">Helicase conserved C-terminal domain-containing protein</fullName>
    </submittedName>
</protein>
<dbReference type="AlphaFoldDB" id="A0A1C4Y547"/>
<dbReference type="Pfam" id="PF00271">
    <property type="entry name" value="Helicase_C"/>
    <property type="match status" value="1"/>
</dbReference>
<evidence type="ECO:0000313" key="3">
    <source>
        <dbReference type="EMBL" id="SCF15855.1"/>
    </source>
</evidence>
<dbReference type="InterPro" id="IPR027417">
    <property type="entry name" value="P-loop_NTPase"/>
</dbReference>
<proteinExistence type="predicted"/>
<dbReference type="EMBL" id="FMCU01000005">
    <property type="protein sequence ID" value="SCF15855.1"/>
    <property type="molecule type" value="Genomic_DNA"/>
</dbReference>
<dbReference type="STRING" id="121616.GA0070216_105383"/>
<keyword evidence="3" id="KW-0067">ATP-binding</keyword>
<feature type="domain" description="Helicase C-terminal" evidence="2">
    <location>
        <begin position="751"/>
        <end position="908"/>
    </location>
</feature>
<keyword evidence="1" id="KW-0175">Coiled coil</keyword>
<keyword evidence="4" id="KW-1185">Reference proteome</keyword>